<evidence type="ECO:0000313" key="5">
    <source>
        <dbReference type="Proteomes" id="UP000324091"/>
    </source>
</evidence>
<evidence type="ECO:0000256" key="2">
    <source>
        <dbReference type="SAM" id="MobiDB-lite"/>
    </source>
</evidence>
<feature type="compositionally biased region" description="Basic and acidic residues" evidence="2">
    <location>
        <begin position="127"/>
        <end position="144"/>
    </location>
</feature>
<protein>
    <submittedName>
        <fullName evidence="4">InaD-like protein</fullName>
    </submittedName>
</protein>
<dbReference type="FunFam" id="2.30.42.10:FF:000038">
    <property type="entry name" value="Multiple PDZ domain protein isoform X1"/>
    <property type="match status" value="1"/>
</dbReference>
<dbReference type="PANTHER" id="PTHR19964:SF11">
    <property type="entry name" value="INAD-LIKE PROTEIN"/>
    <property type="match status" value="1"/>
</dbReference>
<feature type="domain" description="PDZ" evidence="3">
    <location>
        <begin position="300"/>
        <end position="382"/>
    </location>
</feature>
<dbReference type="PANTHER" id="PTHR19964">
    <property type="entry name" value="MULTIPLE PDZ DOMAIN PROTEIN"/>
    <property type="match status" value="1"/>
</dbReference>
<dbReference type="EMBL" id="RHFK02000020">
    <property type="protein sequence ID" value="TWW58397.1"/>
    <property type="molecule type" value="Genomic_DNA"/>
</dbReference>
<feature type="region of interest" description="Disordered" evidence="2">
    <location>
        <begin position="406"/>
        <end position="435"/>
    </location>
</feature>
<evidence type="ECO:0000313" key="4">
    <source>
        <dbReference type="EMBL" id="TWW58397.1"/>
    </source>
</evidence>
<feature type="domain" description="PDZ" evidence="3">
    <location>
        <begin position="204"/>
        <end position="287"/>
    </location>
</feature>
<keyword evidence="5" id="KW-1185">Reference proteome</keyword>
<dbReference type="SMART" id="SM00228">
    <property type="entry name" value="PDZ"/>
    <property type="match status" value="4"/>
</dbReference>
<dbReference type="InterPro" id="IPR036034">
    <property type="entry name" value="PDZ_sf"/>
</dbReference>
<feature type="coiled-coil region" evidence="1">
    <location>
        <begin position="52"/>
        <end position="86"/>
    </location>
</feature>
<dbReference type="CDD" id="cd06675">
    <property type="entry name" value="PDZ12_MUPP1-like"/>
    <property type="match status" value="1"/>
</dbReference>
<dbReference type="CDD" id="cd06674">
    <property type="entry name" value="PDZ11_MUPP1-PDZ9_PATJ-like"/>
    <property type="match status" value="1"/>
</dbReference>
<dbReference type="PROSITE" id="PS50106">
    <property type="entry name" value="PDZ"/>
    <property type="match status" value="4"/>
</dbReference>
<feature type="region of interest" description="Disordered" evidence="2">
    <location>
        <begin position="118"/>
        <end position="152"/>
    </location>
</feature>
<evidence type="ECO:0000256" key="1">
    <source>
        <dbReference type="SAM" id="Coils"/>
    </source>
</evidence>
<dbReference type="SUPFAM" id="SSF50156">
    <property type="entry name" value="PDZ domain-like"/>
    <property type="match status" value="4"/>
</dbReference>
<feature type="domain" description="PDZ" evidence="3">
    <location>
        <begin position="502"/>
        <end position="583"/>
    </location>
</feature>
<keyword evidence="1" id="KW-0175">Coiled coil</keyword>
<dbReference type="AlphaFoldDB" id="A0A5C6MY58"/>
<sequence>MINDQVLYGRSHQNASAIIKSTAAATVKLLLLSCAEQHNNKRAATPGRLTPLKVTRRELKVTRRELKVTRRELKVTRRELKVTRRELKVTRPPPRICSALLLNEDALTQMAVLPLSTPPTFGPVSSEKLKSAERPQNEALRDTLEQQSRATGQQRRCTTQLVLLSHNWFHCPSRTSSGPVPPPSCMPPPTDPSTCAVLPGQETLLEISKGRSGLGLSIVGGRDTQLDAIVIHEVYEEGAAARDGRLWPGDQILEVNGVNLRGASHQEAIAALRQTPARVRLVVLRDESQYRDEENLDLFQVELQKKSGRGLGLSIVGKRTGSGVFISEVVRGGAAELDGRLMQGDQILSVNGEDTRHVSQEAVAAILKCARGPVLLELGRLKAASWVSSGGSHVSSLFRADSRLTPPSSERGLLQASPAVAPTSDPPTTDGGSSDITSCSGENFLLFVLKAEMVFGASDVDAGVCRGGWWRADGGAHTGTMFPGLSLDRRPTRSDIISCLFQGATDSLGVSVAGGEGSPLGDIPVFIAMIQANGVAAKTHRLKVGDRIVSINGRCVDGWSHSDAVAMLKNSYGTISLQVVADTNISAIASQAEGLSSSSCVLTKADTHTADPEAPRPRSITLLKGSEGLGFSVVGGFGVPTATCPYTSSPSSGAAAADGRLKRGDQVLAVKGESLQGARTSRPSPS</sequence>
<feature type="compositionally biased region" description="Polar residues" evidence="2">
    <location>
        <begin position="426"/>
        <end position="435"/>
    </location>
</feature>
<dbReference type="InterPro" id="IPR001478">
    <property type="entry name" value="PDZ"/>
</dbReference>
<accession>A0A5C6MY58</accession>
<evidence type="ECO:0000259" key="3">
    <source>
        <dbReference type="PROSITE" id="PS50106"/>
    </source>
</evidence>
<dbReference type="Gene3D" id="2.30.42.10">
    <property type="match status" value="4"/>
</dbReference>
<feature type="domain" description="PDZ" evidence="3">
    <location>
        <begin position="619"/>
        <end position="677"/>
    </location>
</feature>
<reference evidence="4 5" key="1">
    <citation type="submission" date="2019-04" db="EMBL/GenBank/DDBJ databases">
        <title>Chromosome genome assembly for Takifugu flavidus.</title>
        <authorList>
            <person name="Xiao S."/>
        </authorList>
    </citation>
    <scope>NUCLEOTIDE SEQUENCE [LARGE SCALE GENOMIC DNA]</scope>
    <source>
        <strain evidence="4">HTHZ2018</strain>
        <tissue evidence="4">Muscle</tissue>
    </source>
</reference>
<dbReference type="Proteomes" id="UP000324091">
    <property type="component" value="Chromosome 7"/>
</dbReference>
<gene>
    <name evidence="4" type="ORF">D4764_07G0011160</name>
</gene>
<organism evidence="4 5">
    <name type="scientific">Takifugu flavidus</name>
    <name type="common">sansaifugu</name>
    <dbReference type="NCBI Taxonomy" id="433684"/>
    <lineage>
        <taxon>Eukaryota</taxon>
        <taxon>Metazoa</taxon>
        <taxon>Chordata</taxon>
        <taxon>Craniata</taxon>
        <taxon>Vertebrata</taxon>
        <taxon>Euteleostomi</taxon>
        <taxon>Actinopterygii</taxon>
        <taxon>Neopterygii</taxon>
        <taxon>Teleostei</taxon>
        <taxon>Neoteleostei</taxon>
        <taxon>Acanthomorphata</taxon>
        <taxon>Eupercaria</taxon>
        <taxon>Tetraodontiformes</taxon>
        <taxon>Tetradontoidea</taxon>
        <taxon>Tetraodontidae</taxon>
        <taxon>Takifugu</taxon>
    </lineage>
</organism>
<comment type="caution">
    <text evidence="4">The sequence shown here is derived from an EMBL/GenBank/DDBJ whole genome shotgun (WGS) entry which is preliminary data.</text>
</comment>
<proteinExistence type="predicted"/>
<name>A0A5C6MY58_9TELE</name>
<dbReference type="Pfam" id="PF00595">
    <property type="entry name" value="PDZ"/>
    <property type="match status" value="3"/>
</dbReference>
<dbReference type="InterPro" id="IPR051342">
    <property type="entry name" value="PDZ_scaffold"/>
</dbReference>
<dbReference type="CDD" id="cd06673">
    <property type="entry name" value="PDZ10_MUPP1-PDZ8_PATJ-like"/>
    <property type="match status" value="1"/>
</dbReference>